<feature type="domain" description="Phospholipid/glycerol acyltransferase" evidence="7">
    <location>
        <begin position="208"/>
        <end position="335"/>
    </location>
</feature>
<comment type="subcellular location">
    <subcellularLocation>
        <location evidence="1">Endomembrane system</location>
        <topology evidence="1">Peripheral membrane protein</topology>
    </subcellularLocation>
</comment>
<dbReference type="PANTHER" id="PTHR12563:SF17">
    <property type="entry name" value="DIHYDROXYACETONE PHOSPHATE ACYLTRANSFERASE"/>
    <property type="match status" value="1"/>
</dbReference>
<dbReference type="Pfam" id="PF01553">
    <property type="entry name" value="Acyltransferase"/>
    <property type="match status" value="1"/>
</dbReference>
<dbReference type="PANTHER" id="PTHR12563">
    <property type="entry name" value="GLYCEROL-3-PHOSPHATE ACYLTRANSFERASE"/>
    <property type="match status" value="1"/>
</dbReference>
<keyword evidence="9" id="KW-1185">Reference proteome</keyword>
<reference evidence="8" key="2">
    <citation type="submission" date="2023-05" db="EMBL/GenBank/DDBJ databases">
        <authorList>
            <consortium name="Lawrence Berkeley National Laboratory"/>
            <person name="Steindorff A."/>
            <person name="Hensen N."/>
            <person name="Bonometti L."/>
            <person name="Westerberg I."/>
            <person name="Brannstrom I.O."/>
            <person name="Guillou S."/>
            <person name="Cros-Aarteil S."/>
            <person name="Calhoun S."/>
            <person name="Haridas S."/>
            <person name="Kuo A."/>
            <person name="Mondo S."/>
            <person name="Pangilinan J."/>
            <person name="Riley R."/>
            <person name="Labutti K."/>
            <person name="Andreopoulos B."/>
            <person name="Lipzen A."/>
            <person name="Chen C."/>
            <person name="Yanf M."/>
            <person name="Daum C."/>
            <person name="Ng V."/>
            <person name="Clum A."/>
            <person name="Ohm R."/>
            <person name="Martin F."/>
            <person name="Silar P."/>
            <person name="Natvig D."/>
            <person name="Lalanne C."/>
            <person name="Gautier V."/>
            <person name="Ament-Velasquez S.L."/>
            <person name="Kruys A."/>
            <person name="Hutchinson M.I."/>
            <person name="Powell A.J."/>
            <person name="Barry K."/>
            <person name="Miller A.N."/>
            <person name="Grigoriev I.V."/>
            <person name="Debuchy R."/>
            <person name="Gladieux P."/>
            <person name="Thoren M.H."/>
            <person name="Johannesson H."/>
        </authorList>
    </citation>
    <scope>NUCLEOTIDE SEQUENCE</scope>
    <source>
        <strain evidence="8">PSN309</strain>
    </source>
</reference>
<reference evidence="8" key="1">
    <citation type="journal article" date="2023" name="Mol. Phylogenet. Evol.">
        <title>Genome-scale phylogeny and comparative genomics of the fungal order Sordariales.</title>
        <authorList>
            <person name="Hensen N."/>
            <person name="Bonometti L."/>
            <person name="Westerberg I."/>
            <person name="Brannstrom I.O."/>
            <person name="Guillou S."/>
            <person name="Cros-Aarteil S."/>
            <person name="Calhoun S."/>
            <person name="Haridas S."/>
            <person name="Kuo A."/>
            <person name="Mondo S."/>
            <person name="Pangilinan J."/>
            <person name="Riley R."/>
            <person name="LaButti K."/>
            <person name="Andreopoulos B."/>
            <person name="Lipzen A."/>
            <person name="Chen C."/>
            <person name="Yan M."/>
            <person name="Daum C."/>
            <person name="Ng V."/>
            <person name="Clum A."/>
            <person name="Steindorff A."/>
            <person name="Ohm R.A."/>
            <person name="Martin F."/>
            <person name="Silar P."/>
            <person name="Natvig D.O."/>
            <person name="Lalanne C."/>
            <person name="Gautier V."/>
            <person name="Ament-Velasquez S.L."/>
            <person name="Kruys A."/>
            <person name="Hutchinson M.I."/>
            <person name="Powell A.J."/>
            <person name="Barry K."/>
            <person name="Miller A.N."/>
            <person name="Grigoriev I.V."/>
            <person name="Debuchy R."/>
            <person name="Gladieux P."/>
            <person name="Hiltunen Thoren M."/>
            <person name="Johannesson H."/>
        </authorList>
    </citation>
    <scope>NUCLEOTIDE SEQUENCE</scope>
    <source>
        <strain evidence="8">PSN309</strain>
    </source>
</reference>
<gene>
    <name evidence="8" type="ORF">QBC35DRAFT_485081</name>
</gene>
<dbReference type="GO" id="GO:0006072">
    <property type="term" value="P:glycerol-3-phosphate metabolic process"/>
    <property type="evidence" value="ECO:0007669"/>
    <property type="project" value="TreeGrafter"/>
</dbReference>
<accession>A0AAN7AMV1</accession>
<dbReference type="GO" id="GO:0031966">
    <property type="term" value="C:mitochondrial membrane"/>
    <property type="evidence" value="ECO:0007669"/>
    <property type="project" value="TreeGrafter"/>
</dbReference>
<dbReference type="EMBL" id="MU864356">
    <property type="protein sequence ID" value="KAK4191917.1"/>
    <property type="molecule type" value="Genomic_DNA"/>
</dbReference>
<evidence type="ECO:0000313" key="9">
    <source>
        <dbReference type="Proteomes" id="UP001302126"/>
    </source>
</evidence>
<dbReference type="InterPro" id="IPR002123">
    <property type="entry name" value="Plipid/glycerol_acylTrfase"/>
</dbReference>
<comment type="caution">
    <text evidence="8">The sequence shown here is derived from an EMBL/GenBank/DDBJ whole genome shotgun (WGS) entry which is preliminary data.</text>
</comment>
<sequence length="833" mass="93690">MAPNDRHADSAPDLRILGDRITLQPSGFIESLKDTGADGREEALMKNTARFRSEPLRFLRDVSLYVSGTGWRAYDDVIGQPIFYNGFSEHIKTQVMSATVLQTKISQLADMRVEVEEKQGLLNKNDKDFAMKKAQRRAVLVQSLQEVAENLTDNMICKFESKTFIRGAYYMVTQLLLRAYHQGIHVSSEEVLRLRTVAEEAEKKKQSIIFLPCHRSHVDYVAQQLLCYRLGLALPVVVSGDNLNFPLVGSFLQHAGAMYIRRSFGDDQLYTTLVQAYIDVLLQGGYNLECFIEGGRSRTGKLLPPKFGILSFVLDSLLSGRVEDAIICPVSTQYDKVIETEGYVTELLGVPKKKENLADFLSGGSNVLSLRLGRVDVRFHEPWSLRGFIDDQINRLSKIPTSININWKDTQNQLVRQKILRTLGYKVLADINAVSVVMPTALIGTVLLTLRGRGVGRAELIRRVEWLMERVKAKGGRVAHYGNAPLSDVIERGLEVLGKDLVGVVDGLAEPTYYAVDRFQLSFYRNMTIHLFISEALVAAALYTNVKQGGGPAVQDIAYKVLHDQVLFLSSLFRGEFIYSGEGLAVNLERTLAGLEADNVIMIERDEEGKITKVGLSDAERAAGRENYDFYCFLIWPFIEASWLAAVSLMGLTPPLGQKDDIWIQVSRAQDSAQFLGKTLYHQGDLSYFEAVNKETLKNSYQRFEEEGIIQIIKSKDTRIPPRLRVAPEWRPGRDEVTGNLMASGRLWDFTEKIASSRREGKNRRDGATVSTRVIRLTDELGEKLFEEAVKGVEGKKKGVPAPARLSREEEKSLSRSVKEQKRRRKLEGRAHL</sequence>
<keyword evidence="3" id="KW-0808">Transferase</keyword>
<keyword evidence="5 8" id="KW-0012">Acyltransferase</keyword>
<dbReference type="CDD" id="cd07993">
    <property type="entry name" value="LPLAT_DHAPAT-like"/>
    <property type="match status" value="1"/>
</dbReference>
<evidence type="ECO:0000256" key="5">
    <source>
        <dbReference type="ARBA" id="ARBA00023315"/>
    </source>
</evidence>
<feature type="compositionally biased region" description="Basic and acidic residues" evidence="6">
    <location>
        <begin position="806"/>
        <end position="820"/>
    </location>
</feature>
<dbReference type="InterPro" id="IPR041728">
    <property type="entry name" value="GPAT/DHAPAT_LPLAT"/>
</dbReference>
<dbReference type="GO" id="GO:0008654">
    <property type="term" value="P:phospholipid biosynthetic process"/>
    <property type="evidence" value="ECO:0007669"/>
    <property type="project" value="TreeGrafter"/>
</dbReference>
<evidence type="ECO:0000256" key="4">
    <source>
        <dbReference type="ARBA" id="ARBA00023136"/>
    </source>
</evidence>
<dbReference type="GO" id="GO:0004366">
    <property type="term" value="F:glycerol-3-phosphate O-acyltransferase activity"/>
    <property type="evidence" value="ECO:0007669"/>
    <property type="project" value="TreeGrafter"/>
</dbReference>
<dbReference type="SMART" id="SM00563">
    <property type="entry name" value="PlsC"/>
    <property type="match status" value="1"/>
</dbReference>
<evidence type="ECO:0000256" key="3">
    <source>
        <dbReference type="ARBA" id="ARBA00022679"/>
    </source>
</evidence>
<evidence type="ECO:0000259" key="7">
    <source>
        <dbReference type="SMART" id="SM00563"/>
    </source>
</evidence>
<dbReference type="GO" id="GO:0006631">
    <property type="term" value="P:fatty acid metabolic process"/>
    <property type="evidence" value="ECO:0007669"/>
    <property type="project" value="TreeGrafter"/>
</dbReference>
<dbReference type="InterPro" id="IPR022284">
    <property type="entry name" value="GPAT/DHAPAT"/>
</dbReference>
<dbReference type="InterPro" id="IPR045520">
    <property type="entry name" value="GPAT/DHAPAT_C"/>
</dbReference>
<evidence type="ECO:0000256" key="6">
    <source>
        <dbReference type="SAM" id="MobiDB-lite"/>
    </source>
</evidence>
<dbReference type="Proteomes" id="UP001302126">
    <property type="component" value="Unassembled WGS sequence"/>
</dbReference>
<keyword evidence="4" id="KW-0472">Membrane</keyword>
<dbReference type="GO" id="GO:0012505">
    <property type="term" value="C:endomembrane system"/>
    <property type="evidence" value="ECO:0007669"/>
    <property type="project" value="UniProtKB-SubCell"/>
</dbReference>
<evidence type="ECO:0000313" key="8">
    <source>
        <dbReference type="EMBL" id="KAK4191917.1"/>
    </source>
</evidence>
<evidence type="ECO:0000256" key="1">
    <source>
        <dbReference type="ARBA" id="ARBA00004184"/>
    </source>
</evidence>
<feature type="region of interest" description="Disordered" evidence="6">
    <location>
        <begin position="792"/>
        <end position="833"/>
    </location>
</feature>
<dbReference type="AlphaFoldDB" id="A0AAN7AMV1"/>
<proteinExistence type="inferred from homology"/>
<comment type="similarity">
    <text evidence="2">Belongs to the GPAT/DAPAT family.</text>
</comment>
<protein>
    <submittedName>
        <fullName evidence="8">Glycerol-3-phosphate acyltransferase</fullName>
    </submittedName>
</protein>
<organism evidence="8 9">
    <name type="scientific">Podospora australis</name>
    <dbReference type="NCBI Taxonomy" id="1536484"/>
    <lineage>
        <taxon>Eukaryota</taxon>
        <taxon>Fungi</taxon>
        <taxon>Dikarya</taxon>
        <taxon>Ascomycota</taxon>
        <taxon>Pezizomycotina</taxon>
        <taxon>Sordariomycetes</taxon>
        <taxon>Sordariomycetidae</taxon>
        <taxon>Sordariales</taxon>
        <taxon>Podosporaceae</taxon>
        <taxon>Podospora</taxon>
    </lineage>
</organism>
<dbReference type="GO" id="GO:0019432">
    <property type="term" value="P:triglyceride biosynthetic process"/>
    <property type="evidence" value="ECO:0007669"/>
    <property type="project" value="TreeGrafter"/>
</dbReference>
<dbReference type="Pfam" id="PF19277">
    <property type="entry name" value="GPAT_C"/>
    <property type="match status" value="1"/>
</dbReference>
<name>A0AAN7AMV1_9PEZI</name>
<evidence type="ECO:0000256" key="2">
    <source>
        <dbReference type="ARBA" id="ARBA00007937"/>
    </source>
</evidence>
<dbReference type="SUPFAM" id="SSF69593">
    <property type="entry name" value="Glycerol-3-phosphate (1)-acyltransferase"/>
    <property type="match status" value="1"/>
</dbReference>